<evidence type="ECO:0008006" key="5">
    <source>
        <dbReference type="Google" id="ProtNLM"/>
    </source>
</evidence>
<feature type="region of interest" description="Disordered" evidence="1">
    <location>
        <begin position="30"/>
        <end position="69"/>
    </location>
</feature>
<evidence type="ECO:0000256" key="2">
    <source>
        <dbReference type="SAM" id="SignalP"/>
    </source>
</evidence>
<evidence type="ECO:0000313" key="4">
    <source>
        <dbReference type="Proteomes" id="UP001500897"/>
    </source>
</evidence>
<comment type="caution">
    <text evidence="3">The sequence shown here is derived from an EMBL/GenBank/DDBJ whole genome shotgun (WGS) entry which is preliminary data.</text>
</comment>
<feature type="compositionally biased region" description="Low complexity" evidence="1">
    <location>
        <begin position="50"/>
        <end position="68"/>
    </location>
</feature>
<keyword evidence="2" id="KW-0732">Signal</keyword>
<organism evidence="3 4">
    <name type="scientific">Kitasatospora saccharophila</name>
    <dbReference type="NCBI Taxonomy" id="407973"/>
    <lineage>
        <taxon>Bacteria</taxon>
        <taxon>Bacillati</taxon>
        <taxon>Actinomycetota</taxon>
        <taxon>Actinomycetes</taxon>
        <taxon>Kitasatosporales</taxon>
        <taxon>Streptomycetaceae</taxon>
        <taxon>Kitasatospora</taxon>
    </lineage>
</organism>
<protein>
    <recommendedName>
        <fullName evidence="5">Lipoprotein</fullName>
    </recommendedName>
</protein>
<sequence length="237" mass="23974">MRGPWGGAVAVAAVCGAVLAGAVGCTSDGPPAAVRPSGAVHPSPGGGTPAAGSVAGSAPVAAADGSSAFGKPAREHAAAMLAQVEQVADTRSGTLSVAHYEEKTGYLTWTRTDGTWCLGVAERTGRSTDCIDTEYHPHREQPSLGYTVSDPSGDGWLLLVDADGEELVGVECGGAALEVVRVAGVRVDGEPRTYYLVLSDGQLTGDPVARVRRGGEVAVEPLPKDDDPVAGLPTQSC</sequence>
<keyword evidence="4" id="KW-1185">Reference proteome</keyword>
<dbReference type="Proteomes" id="UP001500897">
    <property type="component" value="Unassembled WGS sequence"/>
</dbReference>
<evidence type="ECO:0000256" key="1">
    <source>
        <dbReference type="SAM" id="MobiDB-lite"/>
    </source>
</evidence>
<name>A0ABN2Y429_9ACTN</name>
<dbReference type="PROSITE" id="PS51257">
    <property type="entry name" value="PROKAR_LIPOPROTEIN"/>
    <property type="match status" value="1"/>
</dbReference>
<proteinExistence type="predicted"/>
<gene>
    <name evidence="3" type="ORF">GCM10009759_68430</name>
</gene>
<feature type="chain" id="PRO_5045943491" description="Lipoprotein" evidence="2">
    <location>
        <begin position="21"/>
        <end position="237"/>
    </location>
</feature>
<accession>A0ABN2Y429</accession>
<dbReference type="EMBL" id="BAAANS010000070">
    <property type="protein sequence ID" value="GAA2119957.1"/>
    <property type="molecule type" value="Genomic_DNA"/>
</dbReference>
<evidence type="ECO:0000313" key="3">
    <source>
        <dbReference type="EMBL" id="GAA2119957.1"/>
    </source>
</evidence>
<feature type="signal peptide" evidence="2">
    <location>
        <begin position="1"/>
        <end position="20"/>
    </location>
</feature>
<reference evidence="3 4" key="1">
    <citation type="journal article" date="2019" name="Int. J. Syst. Evol. Microbiol.">
        <title>The Global Catalogue of Microorganisms (GCM) 10K type strain sequencing project: providing services to taxonomists for standard genome sequencing and annotation.</title>
        <authorList>
            <consortium name="The Broad Institute Genomics Platform"/>
            <consortium name="The Broad Institute Genome Sequencing Center for Infectious Disease"/>
            <person name="Wu L."/>
            <person name="Ma J."/>
        </authorList>
    </citation>
    <scope>NUCLEOTIDE SEQUENCE [LARGE SCALE GENOMIC DNA]</scope>
    <source>
        <strain evidence="3 4">JCM 14559</strain>
    </source>
</reference>